<keyword evidence="1" id="KW-1133">Transmembrane helix</keyword>
<protein>
    <submittedName>
        <fullName evidence="2">Uncharacterized protein</fullName>
    </submittedName>
</protein>
<keyword evidence="3" id="KW-1185">Reference proteome</keyword>
<dbReference type="Pfam" id="PF03140">
    <property type="entry name" value="DUF247"/>
    <property type="match status" value="1"/>
</dbReference>
<sequence>MCDELNIDVPLVMEPAKWPECCIYRAPKRLRKINKEAYTPKLISIGPFHLGDPELREMEMLKVRYFKEFCYRIGKSQKEIASIIEEKEVKIRHCYSEIIDISSEDFVKMVLLDSTFIIELFLRKKENYKNDYIVSNPMLHVHIQEDLILLENQLPFFILEELYEIFIKGHSENSSFFDCACNYFSSHIMKKKIEKKEVKHFTDLIRYSYLPIKHNTFGGGIRDLYTAEKLSEAGVIFKLDEEGSALDMEFVKPTKICRYFLCLKCFGCLERMQPLLKMPRFEINDVTESLLRNIVALEQCHYPREAYVCNYMVLLDYLIDTTEDVDLLVEKNIIVNDIGSNKAVATMVNKLGLEIVEENSCYTDLAKDLMNHCAQYGTFKMEYLRSTYFPNLWRGTGTVVGLIVFGFTFWSTIRPYVINN</sequence>
<name>A0AAN7FFJ6_QUERU</name>
<organism evidence="2 3">
    <name type="scientific">Quercus rubra</name>
    <name type="common">Northern red oak</name>
    <name type="synonym">Quercus borealis</name>
    <dbReference type="NCBI Taxonomy" id="3512"/>
    <lineage>
        <taxon>Eukaryota</taxon>
        <taxon>Viridiplantae</taxon>
        <taxon>Streptophyta</taxon>
        <taxon>Embryophyta</taxon>
        <taxon>Tracheophyta</taxon>
        <taxon>Spermatophyta</taxon>
        <taxon>Magnoliopsida</taxon>
        <taxon>eudicotyledons</taxon>
        <taxon>Gunneridae</taxon>
        <taxon>Pentapetalae</taxon>
        <taxon>rosids</taxon>
        <taxon>fabids</taxon>
        <taxon>Fagales</taxon>
        <taxon>Fagaceae</taxon>
        <taxon>Quercus</taxon>
    </lineage>
</organism>
<reference evidence="2 3" key="1">
    <citation type="journal article" date="2023" name="G3 (Bethesda)">
        <title>A haplotype-resolved chromosome-scale genome for Quercus rubra L. provides insights into the genetics of adaptive traits for red oak species.</title>
        <authorList>
            <person name="Kapoor B."/>
            <person name="Jenkins J."/>
            <person name="Schmutz J."/>
            <person name="Zhebentyayeva T."/>
            <person name="Kuelheim C."/>
            <person name="Coggeshall M."/>
            <person name="Heim C."/>
            <person name="Lasky J.R."/>
            <person name="Leites L."/>
            <person name="Islam-Faridi N."/>
            <person name="Romero-Severson J."/>
            <person name="DeLeo V.L."/>
            <person name="Lucas S.M."/>
            <person name="Lazic D."/>
            <person name="Gailing O."/>
            <person name="Carlson J."/>
            <person name="Staton M."/>
        </authorList>
    </citation>
    <scope>NUCLEOTIDE SEQUENCE [LARGE SCALE GENOMIC DNA]</scope>
    <source>
        <strain evidence="2">Pseudo-F2</strain>
    </source>
</reference>
<comment type="caution">
    <text evidence="2">The sequence shown here is derived from an EMBL/GenBank/DDBJ whole genome shotgun (WGS) entry which is preliminary data.</text>
</comment>
<accession>A0AAN7FFJ6</accession>
<dbReference type="Proteomes" id="UP001324115">
    <property type="component" value="Unassembled WGS sequence"/>
</dbReference>
<dbReference type="PANTHER" id="PTHR31170">
    <property type="entry name" value="BNAC04G53230D PROTEIN"/>
    <property type="match status" value="1"/>
</dbReference>
<dbReference type="InterPro" id="IPR004158">
    <property type="entry name" value="DUF247_pln"/>
</dbReference>
<keyword evidence="1" id="KW-0472">Membrane</keyword>
<dbReference type="PANTHER" id="PTHR31170:SF9">
    <property type="entry name" value="PROTEIN, PUTATIVE (DUF247)-RELATED"/>
    <property type="match status" value="1"/>
</dbReference>
<evidence type="ECO:0000256" key="1">
    <source>
        <dbReference type="SAM" id="Phobius"/>
    </source>
</evidence>
<evidence type="ECO:0000313" key="2">
    <source>
        <dbReference type="EMBL" id="KAK4592723.1"/>
    </source>
</evidence>
<feature type="transmembrane region" description="Helical" evidence="1">
    <location>
        <begin position="392"/>
        <end position="413"/>
    </location>
</feature>
<keyword evidence="1" id="KW-0812">Transmembrane</keyword>
<evidence type="ECO:0000313" key="3">
    <source>
        <dbReference type="Proteomes" id="UP001324115"/>
    </source>
</evidence>
<dbReference type="AlphaFoldDB" id="A0AAN7FFJ6"/>
<dbReference type="EMBL" id="JAXUIC010000004">
    <property type="protein sequence ID" value="KAK4592723.1"/>
    <property type="molecule type" value="Genomic_DNA"/>
</dbReference>
<gene>
    <name evidence="2" type="ORF">RGQ29_017026</name>
</gene>
<proteinExistence type="predicted"/>